<organism evidence="1 2">
    <name type="scientific">Phyllobacterium phragmitis</name>
    <dbReference type="NCBI Taxonomy" id="2670329"/>
    <lineage>
        <taxon>Bacteria</taxon>
        <taxon>Pseudomonadati</taxon>
        <taxon>Pseudomonadota</taxon>
        <taxon>Alphaproteobacteria</taxon>
        <taxon>Hyphomicrobiales</taxon>
        <taxon>Phyllobacteriaceae</taxon>
        <taxon>Phyllobacterium</taxon>
    </lineage>
</organism>
<dbReference type="AlphaFoldDB" id="A0A2S9IRK2"/>
<protein>
    <submittedName>
        <fullName evidence="1">Uncharacterized protein</fullName>
    </submittedName>
</protein>
<accession>A0A2S9IRK2</accession>
<dbReference type="InterPro" id="IPR046905">
    <property type="entry name" value="ABC-3C_MC1"/>
</dbReference>
<name>A0A2S9IRK2_9HYPH</name>
<proteinExistence type="predicted"/>
<dbReference type="RefSeq" id="WP_105742385.1">
    <property type="nucleotide sequence ID" value="NZ_PVBR01000008.1"/>
</dbReference>
<comment type="caution">
    <text evidence="1">The sequence shown here is derived from an EMBL/GenBank/DDBJ whole genome shotgun (WGS) entry which is preliminary data.</text>
</comment>
<sequence length="231" mass="25585">MTDTATQSPGLADFSDRLRKAALALELEVEDRPELASATFNGGSTKSTTLSPTDLPAESHAIRIDRFNIVLGILPDVAAMEAVIETLRRCRNQCVVARSFLGTNETLDLQLMLLGPRASERQEAWRAMALMVERDDRVARKLAWLRPEDPLNDDESFADFLKRTFLARPWVHAEGQFENVALDELSGTGATAPGLPRTTADEWERIALNEKKTPDDIVAALVKSWGRRGQA</sequence>
<keyword evidence="2" id="KW-1185">Reference proteome</keyword>
<dbReference type="Proteomes" id="UP000239434">
    <property type="component" value="Unassembled WGS sequence"/>
</dbReference>
<dbReference type="EMBL" id="PVBR01000008">
    <property type="protein sequence ID" value="PRD43146.1"/>
    <property type="molecule type" value="Genomic_DNA"/>
</dbReference>
<evidence type="ECO:0000313" key="2">
    <source>
        <dbReference type="Proteomes" id="UP000239434"/>
    </source>
</evidence>
<gene>
    <name evidence="1" type="ORF">C5748_13150</name>
</gene>
<reference evidence="1 2" key="1">
    <citation type="submission" date="2018-02" db="EMBL/GenBank/DDBJ databases">
        <title>The draft genome of Phyllobacterium sp. 1N-3.</title>
        <authorList>
            <person name="Liu L."/>
            <person name="Li L."/>
            <person name="Zhang X."/>
            <person name="Wang T."/>
            <person name="Liang L."/>
        </authorList>
    </citation>
    <scope>NUCLEOTIDE SEQUENCE [LARGE SCALE GENOMIC DNA]</scope>
    <source>
        <strain evidence="1 2">1N-3</strain>
    </source>
</reference>
<dbReference type="Pfam" id="PF20289">
    <property type="entry name" value="MComp1"/>
    <property type="match status" value="1"/>
</dbReference>
<evidence type="ECO:0000313" key="1">
    <source>
        <dbReference type="EMBL" id="PRD43146.1"/>
    </source>
</evidence>